<reference evidence="1" key="1">
    <citation type="journal article" date="2014" name="Front. Microbiol.">
        <title>High frequency of phylogenetically diverse reductive dehalogenase-homologous genes in deep subseafloor sedimentary metagenomes.</title>
        <authorList>
            <person name="Kawai M."/>
            <person name="Futagami T."/>
            <person name="Toyoda A."/>
            <person name="Takaki Y."/>
            <person name="Nishi S."/>
            <person name="Hori S."/>
            <person name="Arai W."/>
            <person name="Tsubouchi T."/>
            <person name="Morono Y."/>
            <person name="Uchiyama I."/>
            <person name="Ito T."/>
            <person name="Fujiyama A."/>
            <person name="Inagaki F."/>
            <person name="Takami H."/>
        </authorList>
    </citation>
    <scope>NUCLEOTIDE SEQUENCE</scope>
    <source>
        <strain evidence="1">Expedition CK06-06</strain>
    </source>
</reference>
<sequence>LSDAARAHLGQYVGIAVEPSRLEYLPPGSDPVNHIGVHGGLRPAEINIPLCVA</sequence>
<accession>X0XKL2</accession>
<name>X0XKL2_9ZZZZ</name>
<gene>
    <name evidence="1" type="ORF">S01H1_74473</name>
</gene>
<organism evidence="1">
    <name type="scientific">marine sediment metagenome</name>
    <dbReference type="NCBI Taxonomy" id="412755"/>
    <lineage>
        <taxon>unclassified sequences</taxon>
        <taxon>metagenomes</taxon>
        <taxon>ecological metagenomes</taxon>
    </lineage>
</organism>
<protein>
    <submittedName>
        <fullName evidence="1">Uncharacterized protein</fullName>
    </submittedName>
</protein>
<dbReference type="AlphaFoldDB" id="X0XKL2"/>
<feature type="non-terminal residue" evidence="1">
    <location>
        <position position="1"/>
    </location>
</feature>
<proteinExistence type="predicted"/>
<dbReference type="EMBL" id="BARS01049830">
    <property type="protein sequence ID" value="GAG37188.1"/>
    <property type="molecule type" value="Genomic_DNA"/>
</dbReference>
<comment type="caution">
    <text evidence="1">The sequence shown here is derived from an EMBL/GenBank/DDBJ whole genome shotgun (WGS) entry which is preliminary data.</text>
</comment>
<evidence type="ECO:0000313" key="1">
    <source>
        <dbReference type="EMBL" id="GAG37188.1"/>
    </source>
</evidence>